<accession>A0A5N6P1G2</accession>
<evidence type="ECO:0000313" key="8">
    <source>
        <dbReference type="Proteomes" id="UP000326396"/>
    </source>
</evidence>
<organism evidence="7 8">
    <name type="scientific">Mikania micrantha</name>
    <name type="common">bitter vine</name>
    <dbReference type="NCBI Taxonomy" id="192012"/>
    <lineage>
        <taxon>Eukaryota</taxon>
        <taxon>Viridiplantae</taxon>
        <taxon>Streptophyta</taxon>
        <taxon>Embryophyta</taxon>
        <taxon>Tracheophyta</taxon>
        <taxon>Spermatophyta</taxon>
        <taxon>Magnoliopsida</taxon>
        <taxon>eudicotyledons</taxon>
        <taxon>Gunneridae</taxon>
        <taxon>Pentapetalae</taxon>
        <taxon>asterids</taxon>
        <taxon>campanulids</taxon>
        <taxon>Asterales</taxon>
        <taxon>Asteraceae</taxon>
        <taxon>Asteroideae</taxon>
        <taxon>Heliantheae alliance</taxon>
        <taxon>Eupatorieae</taxon>
        <taxon>Mikania</taxon>
    </lineage>
</organism>
<evidence type="ECO:0000256" key="3">
    <source>
        <dbReference type="ARBA" id="ARBA00022786"/>
    </source>
</evidence>
<evidence type="ECO:0000256" key="1">
    <source>
        <dbReference type="ARBA" id="ARBA00004123"/>
    </source>
</evidence>
<dbReference type="PANTHER" id="PTHR16079:SF4">
    <property type="entry name" value="E3 UBIQUITIN-PROTEIN LIGASE CHFR"/>
    <property type="match status" value="1"/>
</dbReference>
<sequence length="346" mass="39004">MTMPLAAILIANTFGIDDGDFLMDYVVLQLDFVTLHKADNKHQESMEQVEASGSNHNHSICYKLAEQGMDGEGLDMESLADDFQSLLIGDENSLKHHSYSYSYSYVTVTVQNNYRLTYRYGCASVPPSSEHLDAELLAEDVEIHSDVEVSSFDEQGWCKIIRNSDLCYATLQNKSLNVKFVDRTDVPTEDAIISGPGSDGLGCERAFCGAYCPSQLITRADDSYHTGALKPITKRCIEKMGKTLQDVVSEYVTKLDHRELDITRMPLNYADMSNSGTPICNDCYEKLVSFFLYWFRISLPKCHLPDDAAQREDCWYGYTCRTQHHNDDHAIKRNHVCPPIRGSIGN</sequence>
<keyword evidence="2" id="KW-0808">Transferase</keyword>
<keyword evidence="3" id="KW-0833">Ubl conjugation pathway</keyword>
<dbReference type="AlphaFoldDB" id="A0A5N6P1G2"/>
<dbReference type="GO" id="GO:0016567">
    <property type="term" value="P:protein ubiquitination"/>
    <property type="evidence" value="ECO:0007669"/>
    <property type="project" value="TreeGrafter"/>
</dbReference>
<gene>
    <name evidence="7" type="ORF">E3N88_13851</name>
</gene>
<evidence type="ECO:0000259" key="6">
    <source>
        <dbReference type="Pfam" id="PF17979"/>
    </source>
</evidence>
<dbReference type="EMBL" id="SZYD01000007">
    <property type="protein sequence ID" value="KAD5802491.1"/>
    <property type="molecule type" value="Genomic_DNA"/>
</dbReference>
<evidence type="ECO:0000313" key="7">
    <source>
        <dbReference type="EMBL" id="KAD5802491.1"/>
    </source>
</evidence>
<dbReference type="Pfam" id="PF17979">
    <property type="entry name" value="zf-CRD"/>
    <property type="match status" value="1"/>
</dbReference>
<dbReference type="PANTHER" id="PTHR16079">
    <property type="entry name" value="UBIQUITIN LIGASE PROTEIN CHFR"/>
    <property type="match status" value="1"/>
</dbReference>
<name>A0A5N6P1G2_9ASTR</name>
<dbReference type="OrthoDB" id="1305878at2759"/>
<comment type="caution">
    <text evidence="7">The sequence shown here is derived from an EMBL/GenBank/DDBJ whole genome shotgun (WGS) entry which is preliminary data.</text>
</comment>
<dbReference type="InterPro" id="IPR052256">
    <property type="entry name" value="E3_ubiquitin-ligase_CHFR"/>
</dbReference>
<dbReference type="GO" id="GO:0005634">
    <property type="term" value="C:nucleus"/>
    <property type="evidence" value="ECO:0007669"/>
    <property type="project" value="UniProtKB-SubCell"/>
</dbReference>
<comment type="subcellular location">
    <subcellularLocation>
        <location evidence="1">Nucleus</location>
    </subcellularLocation>
</comment>
<keyword evidence="4" id="KW-0539">Nucleus</keyword>
<feature type="domain" description="E3 ubiquitin-protein ligase CHFR cysteine rich" evidence="6">
    <location>
        <begin position="201"/>
        <end position="299"/>
    </location>
</feature>
<keyword evidence="8" id="KW-1185">Reference proteome</keyword>
<evidence type="ECO:0000256" key="5">
    <source>
        <dbReference type="ARBA" id="ARBA00023306"/>
    </source>
</evidence>
<evidence type="ECO:0000256" key="2">
    <source>
        <dbReference type="ARBA" id="ARBA00022679"/>
    </source>
</evidence>
<dbReference type="InterPro" id="IPR040909">
    <property type="entry name" value="CHFR_Znf-CRD"/>
</dbReference>
<reference evidence="7 8" key="1">
    <citation type="submission" date="2019-05" db="EMBL/GenBank/DDBJ databases">
        <title>Mikania micrantha, genome provides insights into the molecular mechanism of rapid growth.</title>
        <authorList>
            <person name="Liu B."/>
        </authorList>
    </citation>
    <scope>NUCLEOTIDE SEQUENCE [LARGE SCALE GENOMIC DNA]</scope>
    <source>
        <strain evidence="7">NLD-2019</strain>
        <tissue evidence="7">Leaf</tissue>
    </source>
</reference>
<dbReference type="GO" id="GO:0004842">
    <property type="term" value="F:ubiquitin-protein transferase activity"/>
    <property type="evidence" value="ECO:0007669"/>
    <property type="project" value="TreeGrafter"/>
</dbReference>
<dbReference type="Proteomes" id="UP000326396">
    <property type="component" value="Linkage Group LG15"/>
</dbReference>
<dbReference type="GO" id="GO:0006511">
    <property type="term" value="P:ubiquitin-dependent protein catabolic process"/>
    <property type="evidence" value="ECO:0007669"/>
    <property type="project" value="TreeGrafter"/>
</dbReference>
<evidence type="ECO:0000256" key="4">
    <source>
        <dbReference type="ARBA" id="ARBA00023242"/>
    </source>
</evidence>
<proteinExistence type="predicted"/>
<keyword evidence="5" id="KW-0131">Cell cycle</keyword>
<protein>
    <recommendedName>
        <fullName evidence="6">E3 ubiquitin-protein ligase CHFR cysteine rich domain-containing protein</fullName>
    </recommendedName>
</protein>